<feature type="compositionally biased region" description="Basic and acidic residues" evidence="1">
    <location>
        <begin position="33"/>
        <end position="47"/>
    </location>
</feature>
<evidence type="ECO:0000256" key="1">
    <source>
        <dbReference type="SAM" id="MobiDB-lite"/>
    </source>
</evidence>
<dbReference type="EMBL" id="LAZR01048057">
    <property type="protein sequence ID" value="KKK92789.1"/>
    <property type="molecule type" value="Genomic_DNA"/>
</dbReference>
<name>A0A0F9BQI4_9ZZZZ</name>
<gene>
    <name evidence="2" type="ORF">LCGC14_2699430</name>
</gene>
<sequence length="47" mass="5090">MIVGLTWEETSAVDHPANEEEGWAVMKSADAGDGSRDLSDDELNKLV</sequence>
<feature type="non-terminal residue" evidence="2">
    <location>
        <position position="47"/>
    </location>
</feature>
<dbReference type="AlphaFoldDB" id="A0A0F9BQI4"/>
<protein>
    <submittedName>
        <fullName evidence="2">Uncharacterized protein</fullName>
    </submittedName>
</protein>
<organism evidence="2">
    <name type="scientific">marine sediment metagenome</name>
    <dbReference type="NCBI Taxonomy" id="412755"/>
    <lineage>
        <taxon>unclassified sequences</taxon>
        <taxon>metagenomes</taxon>
        <taxon>ecological metagenomes</taxon>
    </lineage>
</organism>
<feature type="region of interest" description="Disordered" evidence="1">
    <location>
        <begin position="21"/>
        <end position="47"/>
    </location>
</feature>
<reference evidence="2" key="1">
    <citation type="journal article" date="2015" name="Nature">
        <title>Complex archaea that bridge the gap between prokaryotes and eukaryotes.</title>
        <authorList>
            <person name="Spang A."/>
            <person name="Saw J.H."/>
            <person name="Jorgensen S.L."/>
            <person name="Zaremba-Niedzwiedzka K."/>
            <person name="Martijn J."/>
            <person name="Lind A.E."/>
            <person name="van Eijk R."/>
            <person name="Schleper C."/>
            <person name="Guy L."/>
            <person name="Ettema T.J."/>
        </authorList>
    </citation>
    <scope>NUCLEOTIDE SEQUENCE</scope>
</reference>
<evidence type="ECO:0000313" key="2">
    <source>
        <dbReference type="EMBL" id="KKK92789.1"/>
    </source>
</evidence>
<comment type="caution">
    <text evidence="2">The sequence shown here is derived from an EMBL/GenBank/DDBJ whole genome shotgun (WGS) entry which is preliminary data.</text>
</comment>
<accession>A0A0F9BQI4</accession>
<proteinExistence type="predicted"/>